<dbReference type="GO" id="GO:0016740">
    <property type="term" value="F:transferase activity"/>
    <property type="evidence" value="ECO:0007669"/>
    <property type="project" value="UniProtKB-KW"/>
</dbReference>
<dbReference type="PANTHER" id="PTHR10291:SF28">
    <property type="entry name" value="UNDECAPRENYL DIPHOSPHATE SYNTHASE"/>
    <property type="match status" value="1"/>
</dbReference>
<dbReference type="InterPro" id="IPR036424">
    <property type="entry name" value="UPP_synth-like_sf"/>
</dbReference>
<dbReference type="FunFam" id="3.40.1180.10:FF:000016">
    <property type="entry name" value="Undecaprenyl diphosphate synthase"/>
    <property type="match status" value="1"/>
</dbReference>
<organism evidence="2 3">
    <name type="scientific">Methanocalculus taiwanensis</name>
    <dbReference type="NCBI Taxonomy" id="106207"/>
    <lineage>
        <taxon>Archaea</taxon>
        <taxon>Methanobacteriati</taxon>
        <taxon>Methanobacteriota</taxon>
        <taxon>Stenosarchaea group</taxon>
        <taxon>Methanomicrobia</taxon>
        <taxon>Methanomicrobiales</taxon>
        <taxon>Methanocalculaceae</taxon>
        <taxon>Methanocalculus</taxon>
    </lineage>
</organism>
<gene>
    <name evidence="2" type="ORF">FTO68_07710</name>
</gene>
<dbReference type="EMBL" id="VOTZ01000015">
    <property type="protein sequence ID" value="MCQ1538866.1"/>
    <property type="molecule type" value="Genomic_DNA"/>
</dbReference>
<dbReference type="RefSeq" id="WP_255332819.1">
    <property type="nucleotide sequence ID" value="NZ_VOTZ01000015.1"/>
</dbReference>
<dbReference type="PANTHER" id="PTHR10291">
    <property type="entry name" value="DEHYDRODOLICHYL DIPHOSPHATE SYNTHASE FAMILY MEMBER"/>
    <property type="match status" value="1"/>
</dbReference>
<keyword evidence="1" id="KW-0808">Transferase</keyword>
<proteinExistence type="predicted"/>
<reference evidence="2 3" key="1">
    <citation type="submission" date="2019-08" db="EMBL/GenBank/DDBJ databases">
        <authorList>
            <person name="Chen S.-C."/>
            <person name="Lai M.-C."/>
            <person name="You Y.-T."/>
        </authorList>
    </citation>
    <scope>NUCLEOTIDE SEQUENCE [LARGE SCALE GENOMIC DNA]</scope>
    <source>
        <strain evidence="2 3">P2F9704a</strain>
    </source>
</reference>
<dbReference type="InterPro" id="IPR001441">
    <property type="entry name" value="UPP_synth-like"/>
</dbReference>
<sequence>MIHKLYEYLLLREISNPPREICFMLTISDLRSAPERINDVVRWAEDVPGIGMLTFHIDTDDLSCVSPFIDELKEVSRHAHLELHLGDEIVKTGKGLSVLIVVGRSGREEITESIQKIAEEGVDACDLTEEMIESHLTFRSAPDLIIKTGGSYLTDFLIWQSVYSELFFLDVNWEFFRKTDLLRAIRDFQSRARRFGA</sequence>
<evidence type="ECO:0000256" key="1">
    <source>
        <dbReference type="ARBA" id="ARBA00022679"/>
    </source>
</evidence>
<dbReference type="Pfam" id="PF01255">
    <property type="entry name" value="Prenyltransf"/>
    <property type="match status" value="1"/>
</dbReference>
<dbReference type="Proteomes" id="UP001524383">
    <property type="component" value="Unassembled WGS sequence"/>
</dbReference>
<evidence type="ECO:0000313" key="2">
    <source>
        <dbReference type="EMBL" id="MCQ1538866.1"/>
    </source>
</evidence>
<dbReference type="Gene3D" id="3.40.1180.10">
    <property type="entry name" value="Decaprenyl diphosphate synthase-like"/>
    <property type="match status" value="1"/>
</dbReference>
<dbReference type="AlphaFoldDB" id="A0ABD4TJC0"/>
<comment type="caution">
    <text evidence="2">The sequence shown here is derived from an EMBL/GenBank/DDBJ whole genome shotgun (WGS) entry which is preliminary data.</text>
</comment>
<evidence type="ECO:0000313" key="3">
    <source>
        <dbReference type="Proteomes" id="UP001524383"/>
    </source>
</evidence>
<keyword evidence="3" id="KW-1185">Reference proteome</keyword>
<dbReference type="SUPFAM" id="SSF64005">
    <property type="entry name" value="Undecaprenyl diphosphate synthase"/>
    <property type="match status" value="1"/>
</dbReference>
<protein>
    <submittedName>
        <fullName evidence="2">Undecaprenyl diphosphate synthase family protein</fullName>
    </submittedName>
</protein>
<accession>A0ABD4TJC0</accession>
<name>A0ABD4TJC0_9EURY</name>